<accession>A0A9C7GA54</accession>
<comment type="caution">
    <text evidence="2">The sequence shown here is derived from an EMBL/GenBank/DDBJ whole genome shotgun (WGS) entry which is preliminary data.</text>
</comment>
<keyword evidence="1" id="KW-0472">Membrane</keyword>
<name>A0A9C7GA54_9BACI</name>
<feature type="transmembrane region" description="Helical" evidence="1">
    <location>
        <begin position="74"/>
        <end position="93"/>
    </location>
</feature>
<reference evidence="2" key="1">
    <citation type="submission" date="2021-10" db="EMBL/GenBank/DDBJ databases">
        <authorList>
            <person name="Criscuolo A."/>
        </authorList>
    </citation>
    <scope>NUCLEOTIDE SEQUENCE</scope>
    <source>
        <strain evidence="2">CIP111885</strain>
    </source>
</reference>
<dbReference type="EMBL" id="CAKJTG010000012">
    <property type="protein sequence ID" value="CAG9608724.1"/>
    <property type="molecule type" value="Genomic_DNA"/>
</dbReference>
<evidence type="ECO:0000313" key="3">
    <source>
        <dbReference type="Proteomes" id="UP000789845"/>
    </source>
</evidence>
<protein>
    <submittedName>
        <fullName evidence="2">Uncharacterized protein</fullName>
    </submittedName>
</protein>
<feature type="transmembrane region" description="Helical" evidence="1">
    <location>
        <begin position="26"/>
        <end position="44"/>
    </location>
</feature>
<feature type="transmembrane region" description="Helical" evidence="1">
    <location>
        <begin position="51"/>
        <end position="68"/>
    </location>
</feature>
<proteinExistence type="predicted"/>
<keyword evidence="1" id="KW-1133">Transmembrane helix</keyword>
<dbReference type="RefSeq" id="WP_230496968.1">
    <property type="nucleotide sequence ID" value="NZ_CAKJTG010000012.1"/>
</dbReference>
<gene>
    <name evidence="2" type="ORF">NEOCIP111885_02441</name>
</gene>
<keyword evidence="3" id="KW-1185">Reference proteome</keyword>
<keyword evidence="1" id="KW-0812">Transmembrane</keyword>
<organism evidence="2 3">
    <name type="scientific">Pseudoneobacillus rhizosphaerae</name>
    <dbReference type="NCBI Taxonomy" id="2880968"/>
    <lineage>
        <taxon>Bacteria</taxon>
        <taxon>Bacillati</taxon>
        <taxon>Bacillota</taxon>
        <taxon>Bacilli</taxon>
        <taxon>Bacillales</taxon>
        <taxon>Bacillaceae</taxon>
        <taxon>Pseudoneobacillus</taxon>
    </lineage>
</organism>
<evidence type="ECO:0000313" key="2">
    <source>
        <dbReference type="EMBL" id="CAG9608724.1"/>
    </source>
</evidence>
<sequence length="102" mass="11706">MAGIFSISLWLVLIFYNPYSTPTYEFAVITFLMLFLPSCLAIVASFTSRKFLMLIAFLWSFPISLYLIGTPSIFALFGVLSLIYLISFLFMLLPRKGRKLEQ</sequence>
<evidence type="ECO:0000256" key="1">
    <source>
        <dbReference type="SAM" id="Phobius"/>
    </source>
</evidence>
<dbReference type="AlphaFoldDB" id="A0A9C7GA54"/>
<dbReference type="Proteomes" id="UP000789845">
    <property type="component" value="Unassembled WGS sequence"/>
</dbReference>